<comment type="catalytic activity">
    <reaction evidence="10">
        <text>L-arginine + 2-oxoglutarate + O2 = guanidine + L-glutamate 5-semialdehyde + succinate + CO2</text>
        <dbReference type="Rhea" id="RHEA:31535"/>
        <dbReference type="ChEBI" id="CHEBI:15379"/>
        <dbReference type="ChEBI" id="CHEBI:16526"/>
        <dbReference type="ChEBI" id="CHEBI:16810"/>
        <dbReference type="ChEBI" id="CHEBI:30031"/>
        <dbReference type="ChEBI" id="CHEBI:30087"/>
        <dbReference type="ChEBI" id="CHEBI:32682"/>
        <dbReference type="ChEBI" id="CHEBI:58066"/>
        <dbReference type="EC" id="1.14.20.7"/>
    </reaction>
</comment>
<keyword evidence="14" id="KW-1185">Reference proteome</keyword>
<evidence type="ECO:0000313" key="14">
    <source>
        <dbReference type="Proteomes" id="UP000199229"/>
    </source>
</evidence>
<dbReference type="PANTHER" id="PTHR47990">
    <property type="entry name" value="2-OXOGLUTARATE (2OG) AND FE(II)-DEPENDENT OXYGENASE SUPERFAMILY PROTEIN-RELATED"/>
    <property type="match status" value="1"/>
</dbReference>
<dbReference type="SUPFAM" id="SSF51197">
    <property type="entry name" value="Clavaminate synthase-like"/>
    <property type="match status" value="1"/>
</dbReference>
<evidence type="ECO:0000256" key="4">
    <source>
        <dbReference type="ARBA" id="ARBA00012531"/>
    </source>
</evidence>
<dbReference type="AlphaFoldDB" id="A0A1I2XGW6"/>
<comment type="pathway">
    <text evidence="2">Alkene biosynthesis; ethylene biosynthesis via 2-oxoglutarate.</text>
</comment>
<evidence type="ECO:0000256" key="5">
    <source>
        <dbReference type="ARBA" id="ARBA00019045"/>
    </source>
</evidence>
<proteinExistence type="inferred from homology"/>
<keyword evidence="11" id="KW-0560">Oxidoreductase</keyword>
<dbReference type="GO" id="GO:0009693">
    <property type="term" value="P:ethylene biosynthetic process"/>
    <property type="evidence" value="ECO:0007669"/>
    <property type="project" value="UniProtKB-KW"/>
</dbReference>
<evidence type="ECO:0000256" key="10">
    <source>
        <dbReference type="ARBA" id="ARBA00049359"/>
    </source>
</evidence>
<keyword evidence="11" id="KW-0479">Metal-binding</keyword>
<dbReference type="InterPro" id="IPR050231">
    <property type="entry name" value="Iron_ascorbate_oxido_reductase"/>
</dbReference>
<evidence type="ECO:0000256" key="11">
    <source>
        <dbReference type="RuleBase" id="RU003682"/>
    </source>
</evidence>
<dbReference type="InterPro" id="IPR044861">
    <property type="entry name" value="IPNS-like_FE2OG_OXY"/>
</dbReference>
<comment type="similarity">
    <text evidence="11">Belongs to the iron/ascorbate-dependent oxidoreductase family.</text>
</comment>
<name>A0A1I2XGW6_9HYPH</name>
<dbReference type="Gene3D" id="2.60.120.330">
    <property type="entry name" value="B-lactam Antibiotic, Isopenicillin N Synthase, Chain"/>
    <property type="match status" value="1"/>
</dbReference>
<organism evidence="13 14">
    <name type="scientific">Methylobacterium gossipiicola</name>
    <dbReference type="NCBI Taxonomy" id="582675"/>
    <lineage>
        <taxon>Bacteria</taxon>
        <taxon>Pseudomonadati</taxon>
        <taxon>Pseudomonadota</taxon>
        <taxon>Alphaproteobacteria</taxon>
        <taxon>Hyphomicrobiales</taxon>
        <taxon>Methylobacteriaceae</taxon>
        <taxon>Methylobacterium</taxon>
    </lineage>
</organism>
<dbReference type="STRING" id="582675.SAMN05192565_14112"/>
<dbReference type="EC" id="1.13.12.19" evidence="4"/>
<evidence type="ECO:0000313" key="13">
    <source>
        <dbReference type="EMBL" id="SFH12297.1"/>
    </source>
</evidence>
<dbReference type="InterPro" id="IPR026992">
    <property type="entry name" value="DIOX_N"/>
</dbReference>
<evidence type="ECO:0000259" key="12">
    <source>
        <dbReference type="PROSITE" id="PS51471"/>
    </source>
</evidence>
<dbReference type="GO" id="GO:0102276">
    <property type="term" value="F:2-oxoglutarate oxygenase/decarboxylase (ethylene-forming) activity"/>
    <property type="evidence" value="ECO:0007669"/>
    <property type="project" value="UniProtKB-EC"/>
</dbReference>
<dbReference type="Proteomes" id="UP000199229">
    <property type="component" value="Unassembled WGS sequence"/>
</dbReference>
<gene>
    <name evidence="13" type="ORF">SAMN05192565_14112</name>
</gene>
<evidence type="ECO:0000256" key="7">
    <source>
        <dbReference type="ARBA" id="ARBA00031011"/>
    </source>
</evidence>
<dbReference type="Pfam" id="PF14226">
    <property type="entry name" value="DIOX_N"/>
    <property type="match status" value="1"/>
</dbReference>
<dbReference type="PRINTS" id="PR00682">
    <property type="entry name" value="IPNSYNTHASE"/>
</dbReference>
<accession>A0A1I2XGW6</accession>
<keyword evidence="6" id="KW-0266">Ethylene biosynthesis</keyword>
<evidence type="ECO:0000256" key="6">
    <source>
        <dbReference type="ARBA" id="ARBA00022666"/>
    </source>
</evidence>
<dbReference type="EC" id="1.14.20.7" evidence="3"/>
<comment type="cofactor">
    <cofactor evidence="1">
        <name>Fe(2+)</name>
        <dbReference type="ChEBI" id="CHEBI:29033"/>
    </cofactor>
</comment>
<dbReference type="OrthoDB" id="21825at2"/>
<evidence type="ECO:0000256" key="1">
    <source>
        <dbReference type="ARBA" id="ARBA00001954"/>
    </source>
</evidence>
<reference evidence="14" key="1">
    <citation type="submission" date="2016-10" db="EMBL/GenBank/DDBJ databases">
        <authorList>
            <person name="Varghese N."/>
            <person name="Submissions S."/>
        </authorList>
    </citation>
    <scope>NUCLEOTIDE SEQUENCE [LARGE SCALE GENOMIC DNA]</scope>
    <source>
        <strain evidence="14">Gh-105</strain>
    </source>
</reference>
<dbReference type="GO" id="GO:0046872">
    <property type="term" value="F:metal ion binding"/>
    <property type="evidence" value="ECO:0007669"/>
    <property type="project" value="UniProtKB-KW"/>
</dbReference>
<dbReference type="Pfam" id="PF03171">
    <property type="entry name" value="2OG-FeII_Oxy"/>
    <property type="match status" value="1"/>
</dbReference>
<sequence length="337" mass="37015">MTLLHVPVIDLSPYLAGTPEGKREVARQVGQACRDIGFLVISGHGISEDLIKKTHALSTEFFALPHMEKLKVDRPAPDQVRGYSAVGGEGLAFSLDEPTPPDIKESFSIGPVDVPAADPYHTSAEAGPHFAPNVWPSEPAELKATWTDYYRAVDGLATSLMRIFALALDLDENYFDTSIDRNISMMRVLRYPKQTEAPLPGQLRAGAHSDYGSMTILRKELSDRSLQVKNKAGEWVTVPVVEGSFIVNIGDLMQQWTNDTWSSTLHRVVNPDLDSEENQDRLSIVFFHQPNYDALVECLPGCAGPGHPAKYQPVSSGDHLKSKFVKQTTFGKGSKAA</sequence>
<comment type="catalytic activity">
    <reaction evidence="9">
        <text>2-oxoglutarate + O2 + 2 H(+) = ethene + 3 CO2 + H2O</text>
        <dbReference type="Rhea" id="RHEA:31523"/>
        <dbReference type="ChEBI" id="CHEBI:15377"/>
        <dbReference type="ChEBI" id="CHEBI:15378"/>
        <dbReference type="ChEBI" id="CHEBI:15379"/>
        <dbReference type="ChEBI" id="CHEBI:16526"/>
        <dbReference type="ChEBI" id="CHEBI:16810"/>
        <dbReference type="ChEBI" id="CHEBI:18153"/>
        <dbReference type="EC" id="1.13.12.19"/>
    </reaction>
</comment>
<feature type="domain" description="Fe2OG dioxygenase" evidence="12">
    <location>
        <begin position="182"/>
        <end position="290"/>
    </location>
</feature>
<evidence type="ECO:0000256" key="2">
    <source>
        <dbReference type="ARBA" id="ARBA00004767"/>
    </source>
</evidence>
<dbReference type="RefSeq" id="WP_091975353.1">
    <property type="nucleotide sequence ID" value="NZ_FOPM01000041.1"/>
</dbReference>
<dbReference type="EMBL" id="FOPM01000041">
    <property type="protein sequence ID" value="SFH12297.1"/>
    <property type="molecule type" value="Genomic_DNA"/>
</dbReference>
<dbReference type="InterPro" id="IPR005123">
    <property type="entry name" value="Oxoglu/Fe-dep_dioxygenase_dom"/>
</dbReference>
<evidence type="ECO:0000256" key="3">
    <source>
        <dbReference type="ARBA" id="ARBA00012293"/>
    </source>
</evidence>
<evidence type="ECO:0000256" key="8">
    <source>
        <dbReference type="ARBA" id="ARBA00031282"/>
    </source>
</evidence>
<evidence type="ECO:0000256" key="9">
    <source>
        <dbReference type="ARBA" id="ARBA00047725"/>
    </source>
</evidence>
<keyword evidence="11" id="KW-0408">Iron</keyword>
<dbReference type="PROSITE" id="PS51471">
    <property type="entry name" value="FE2OG_OXY"/>
    <property type="match status" value="1"/>
</dbReference>
<dbReference type="InterPro" id="IPR027443">
    <property type="entry name" value="IPNS-like_sf"/>
</dbReference>
<protein>
    <recommendedName>
        <fullName evidence="5">2-oxoglutarate-dependent ethylene/succinate-forming enzyme</fullName>
        <ecNumber evidence="4">1.13.12.19</ecNumber>
        <ecNumber evidence="3">1.14.20.7</ecNumber>
    </recommendedName>
    <alternativeName>
        <fullName evidence="7">2-oxoglutarate dioxygenase (ethylene-forming)</fullName>
    </alternativeName>
    <alternativeName>
        <fullName evidence="8">2-oxoglutarate/L-arginine monooxygenase/decarboxylase (succinate-forming)</fullName>
    </alternativeName>
</protein>